<gene>
    <name evidence="2" type="ORF">COV10_01255</name>
</gene>
<feature type="compositionally biased region" description="Basic and acidic residues" evidence="1">
    <location>
        <begin position="1"/>
        <end position="22"/>
    </location>
</feature>
<dbReference type="Proteomes" id="UP000228767">
    <property type="component" value="Unassembled WGS sequence"/>
</dbReference>
<comment type="caution">
    <text evidence="2">The sequence shown here is derived from an EMBL/GenBank/DDBJ whole genome shotgun (WGS) entry which is preliminary data.</text>
</comment>
<dbReference type="EMBL" id="PCYI01000006">
    <property type="protein sequence ID" value="PIR45133.1"/>
    <property type="molecule type" value="Genomic_DNA"/>
</dbReference>
<protein>
    <submittedName>
        <fullName evidence="2">Uncharacterized protein</fullName>
    </submittedName>
</protein>
<proteinExistence type="predicted"/>
<dbReference type="AlphaFoldDB" id="A0A2H0RF57"/>
<evidence type="ECO:0000256" key="1">
    <source>
        <dbReference type="SAM" id="MobiDB-lite"/>
    </source>
</evidence>
<feature type="region of interest" description="Disordered" evidence="1">
    <location>
        <begin position="1"/>
        <end position="23"/>
    </location>
</feature>
<evidence type="ECO:0000313" key="3">
    <source>
        <dbReference type="Proteomes" id="UP000228767"/>
    </source>
</evidence>
<accession>A0A2H0RF57</accession>
<name>A0A2H0RF57_9BACT</name>
<evidence type="ECO:0000313" key="2">
    <source>
        <dbReference type="EMBL" id="PIR45133.1"/>
    </source>
</evidence>
<reference evidence="2 3" key="1">
    <citation type="submission" date="2017-09" db="EMBL/GenBank/DDBJ databases">
        <title>Depth-based differentiation of microbial function through sediment-hosted aquifers and enrichment of novel symbionts in the deep terrestrial subsurface.</title>
        <authorList>
            <person name="Probst A.J."/>
            <person name="Ladd B."/>
            <person name="Jarett J.K."/>
            <person name="Geller-Mcgrath D.E."/>
            <person name="Sieber C.M."/>
            <person name="Emerson J.B."/>
            <person name="Anantharaman K."/>
            <person name="Thomas B.C."/>
            <person name="Malmstrom R."/>
            <person name="Stieglmeier M."/>
            <person name="Klingl A."/>
            <person name="Woyke T."/>
            <person name="Ryan C.M."/>
            <person name="Banfield J.F."/>
        </authorList>
    </citation>
    <scope>NUCLEOTIDE SEQUENCE [LARGE SCALE GENOMIC DNA]</scope>
    <source>
        <strain evidence="2">CG10_big_fil_rev_8_21_14_0_10_51_16</strain>
    </source>
</reference>
<organism evidence="2 3">
    <name type="scientific">Candidatus Vogelbacteria bacterium CG10_big_fil_rev_8_21_14_0_10_51_16</name>
    <dbReference type="NCBI Taxonomy" id="1975045"/>
    <lineage>
        <taxon>Bacteria</taxon>
        <taxon>Candidatus Vogeliibacteriota</taxon>
    </lineage>
</organism>
<sequence>MFMGGKQKEAHSPEEEAKRQEGSRLLNMRFADIDEPDTLVKKVALGVLGQDEDADLPMDRARSFLDVHKILEAINIYREMYLRTANEALHTELLRRIPQTAAGVRHPEFDLRAHTERIMRDYKARLLTMSFADVADLKTFYEKIWVTPLLSSEDVRGRVDLTKIRTQDSGAVVEAVRAYEQSVGRGDLLQEQARYLRAITQSGQGLHNQAEDVRFQAKRLVKKKMMMKSSTGFTKDTMPRR</sequence>